<gene>
    <name evidence="12" type="ORF">NC595_02730</name>
</gene>
<evidence type="ECO:0000256" key="6">
    <source>
        <dbReference type="ARBA" id="ARBA00030512"/>
    </source>
</evidence>
<organism evidence="12 13">
    <name type="scientific">Dyella lutea</name>
    <dbReference type="NCBI Taxonomy" id="2950441"/>
    <lineage>
        <taxon>Bacteria</taxon>
        <taxon>Pseudomonadati</taxon>
        <taxon>Pseudomonadota</taxon>
        <taxon>Gammaproteobacteria</taxon>
        <taxon>Lysobacterales</taxon>
        <taxon>Rhodanobacteraceae</taxon>
        <taxon>Dyella</taxon>
    </lineage>
</organism>
<evidence type="ECO:0000313" key="12">
    <source>
        <dbReference type="EMBL" id="MCP1372970.1"/>
    </source>
</evidence>
<dbReference type="EC" id="3.2.1.52" evidence="3"/>
<keyword evidence="4" id="KW-0378">Hydrolase</keyword>
<feature type="domain" description="Beta-hexosaminidase bacterial type N-terminal" evidence="10">
    <location>
        <begin position="47"/>
        <end position="170"/>
    </location>
</feature>
<evidence type="ECO:0000313" key="13">
    <source>
        <dbReference type="Proteomes" id="UP001204615"/>
    </source>
</evidence>
<evidence type="ECO:0000259" key="11">
    <source>
        <dbReference type="Pfam" id="PF13290"/>
    </source>
</evidence>
<dbReference type="RefSeq" id="WP_253564743.1">
    <property type="nucleotide sequence ID" value="NZ_JAMZEK010000001.1"/>
</dbReference>
<keyword evidence="13" id="KW-1185">Reference proteome</keyword>
<dbReference type="InterPro" id="IPR025705">
    <property type="entry name" value="Beta_hexosaminidase_sua/sub"/>
</dbReference>
<protein>
    <recommendedName>
        <fullName evidence="3">beta-N-acetylhexosaminidase</fullName>
        <ecNumber evidence="3">3.2.1.52</ecNumber>
    </recommendedName>
    <alternativeName>
        <fullName evidence="6">Beta-N-acetylhexosaminidase</fullName>
    </alternativeName>
    <alternativeName>
        <fullName evidence="7">N-acetyl-beta-glucosaminidase</fullName>
    </alternativeName>
</protein>
<feature type="domain" description="GH29D-like beta-sandwich" evidence="11">
    <location>
        <begin position="560"/>
        <end position="611"/>
    </location>
</feature>
<dbReference type="Pfam" id="PF02838">
    <property type="entry name" value="Glyco_hydro_20b"/>
    <property type="match status" value="1"/>
</dbReference>
<evidence type="ECO:0000256" key="7">
    <source>
        <dbReference type="ARBA" id="ARBA00033000"/>
    </source>
</evidence>
<dbReference type="PRINTS" id="PR00738">
    <property type="entry name" value="GLHYDRLASE20"/>
</dbReference>
<evidence type="ECO:0000256" key="3">
    <source>
        <dbReference type="ARBA" id="ARBA00012663"/>
    </source>
</evidence>
<evidence type="ECO:0000256" key="8">
    <source>
        <dbReference type="SAM" id="SignalP"/>
    </source>
</evidence>
<comment type="caution">
    <text evidence="12">The sequence shown here is derived from an EMBL/GenBank/DDBJ whole genome shotgun (WGS) entry which is preliminary data.</text>
</comment>
<dbReference type="PROSITE" id="PS51257">
    <property type="entry name" value="PROKAR_LIPOPROTEIN"/>
    <property type="match status" value="1"/>
</dbReference>
<dbReference type="InterPro" id="IPR059177">
    <property type="entry name" value="GH29D-like_dom"/>
</dbReference>
<dbReference type="PANTHER" id="PTHR22600:SF57">
    <property type="entry name" value="BETA-N-ACETYLHEXOSAMINIDASE"/>
    <property type="match status" value="1"/>
</dbReference>
<reference evidence="12 13" key="1">
    <citation type="submission" date="2022-06" db="EMBL/GenBank/DDBJ databases">
        <title>Dyella sp. Sa strain:Sa Genome sequencing.</title>
        <authorList>
            <person name="Park S."/>
        </authorList>
    </citation>
    <scope>NUCLEOTIDE SEQUENCE [LARGE SCALE GENOMIC DNA]</scope>
    <source>
        <strain evidence="12 13">Sa</strain>
    </source>
</reference>
<dbReference type="Gene3D" id="3.30.379.10">
    <property type="entry name" value="Chitobiase/beta-hexosaminidase domain 2-like"/>
    <property type="match status" value="1"/>
</dbReference>
<name>A0ABT1F6K7_9GAMM</name>
<proteinExistence type="inferred from homology"/>
<comment type="catalytic activity">
    <reaction evidence="1">
        <text>Hydrolysis of terminal non-reducing N-acetyl-D-hexosamine residues in N-acetyl-beta-D-hexosaminides.</text>
        <dbReference type="EC" id="3.2.1.52"/>
    </reaction>
</comment>
<evidence type="ECO:0000259" key="9">
    <source>
        <dbReference type="Pfam" id="PF00728"/>
    </source>
</evidence>
<evidence type="ECO:0000256" key="4">
    <source>
        <dbReference type="ARBA" id="ARBA00022801"/>
    </source>
</evidence>
<dbReference type="SUPFAM" id="SSF51445">
    <property type="entry name" value="(Trans)glycosidases"/>
    <property type="match status" value="1"/>
</dbReference>
<keyword evidence="8" id="KW-0732">Signal</keyword>
<dbReference type="InterPro" id="IPR017853">
    <property type="entry name" value="GH"/>
</dbReference>
<feature type="chain" id="PRO_5046900246" description="beta-N-acetylhexosaminidase" evidence="8">
    <location>
        <begin position="21"/>
        <end position="781"/>
    </location>
</feature>
<dbReference type="Gene3D" id="3.20.20.80">
    <property type="entry name" value="Glycosidases"/>
    <property type="match status" value="1"/>
</dbReference>
<evidence type="ECO:0000256" key="1">
    <source>
        <dbReference type="ARBA" id="ARBA00001231"/>
    </source>
</evidence>
<sequence length="781" mass="84545">MPLRPTLIRLALVVAGSLVAACSPTTATRPAASVAATPPTRAVPPLSLIPRVASLQRASGSFVLRSGDALGVPDGDRAAAGAAQWLAKRVQASRGLALPLATDGHVAAVRFVRDGSIAADEGYRLRIAPDGVQIRARTDAGLFYGAVTLWQVLTSVPAGAPLPALTIDDAPRFAWRGLMLDSARHMQTPDEIRTLIEQMAEHKLNVLHWHLVDDQGWRIPIKRYPEFTRIGAWRTPPDAGHDGEPKRYGGFYTRAQIRALVAYAAARHITVVPEIDLPGHATAAVASYPRLGVTGKRPKVSVDWGVNTTLYNPSPATVRFMEHVLDEVMALFPSHYIHLGGDEAVKDQWQASPTVQAQRKRLGLASDDGLQSWFMNQLGTYLGAHGRRMIGWDEILEGGVPGDAVVMSWRGSKGAVEAAGKGHDVILSPAPDLYFDQLQSDRADETTGRIPVKSLADIYAFEPVPKQLDATEATYVLGAQANVWTEHMPSFAHVEHAVFPRLDALAEATWTAPARRDWRDFLARLPAQLARYRAAGIGYADSAFAPDIDVDADAALASGRTRVTLSNQAKYGTLRYTVDGSAPDAHASVYTAPFEVSLPVTVRAAAYAADGSVLGAPRGRVIDRAALLTRGTTSLANCPGSPFRLRVQPLPDVTSLSPVYELPLFNRCQQWTDAPLDGIHGLHVVLQRLPNNYALAHEAKLVVQRPHATPFGELVVYLDRCDGDVLNQWTLPDPSRAPRTLTFNAAITPPPGRHTLCFALTAPTDGPLYVFDRVQLLDATR</sequence>
<dbReference type="PANTHER" id="PTHR22600">
    <property type="entry name" value="BETA-HEXOSAMINIDASE"/>
    <property type="match status" value="1"/>
</dbReference>
<dbReference type="InterPro" id="IPR015883">
    <property type="entry name" value="Glyco_hydro_20_cat"/>
</dbReference>
<comment type="similarity">
    <text evidence="2">Belongs to the glycosyl hydrolase 20 family.</text>
</comment>
<feature type="domain" description="Glycoside hydrolase family 20 catalytic" evidence="9">
    <location>
        <begin position="173"/>
        <end position="512"/>
    </location>
</feature>
<accession>A0ABT1F6K7</accession>
<dbReference type="Proteomes" id="UP001204615">
    <property type="component" value="Unassembled WGS sequence"/>
</dbReference>
<dbReference type="InterPro" id="IPR029018">
    <property type="entry name" value="Hex-like_dom2"/>
</dbReference>
<dbReference type="CDD" id="cd06563">
    <property type="entry name" value="GH20_chitobiase-like"/>
    <property type="match status" value="1"/>
</dbReference>
<keyword evidence="5" id="KW-0326">Glycosidase</keyword>
<dbReference type="InterPro" id="IPR015882">
    <property type="entry name" value="HEX_bac_N"/>
</dbReference>
<evidence type="ECO:0000259" key="10">
    <source>
        <dbReference type="Pfam" id="PF02838"/>
    </source>
</evidence>
<dbReference type="SUPFAM" id="SSF55545">
    <property type="entry name" value="beta-N-acetylhexosaminidase-like domain"/>
    <property type="match status" value="1"/>
</dbReference>
<dbReference type="Pfam" id="PF00728">
    <property type="entry name" value="Glyco_hydro_20"/>
    <property type="match status" value="1"/>
</dbReference>
<dbReference type="EMBL" id="JAMZEK010000001">
    <property type="protein sequence ID" value="MCP1372970.1"/>
    <property type="molecule type" value="Genomic_DNA"/>
</dbReference>
<evidence type="ECO:0000256" key="5">
    <source>
        <dbReference type="ARBA" id="ARBA00023295"/>
    </source>
</evidence>
<evidence type="ECO:0000256" key="2">
    <source>
        <dbReference type="ARBA" id="ARBA00006285"/>
    </source>
</evidence>
<feature type="signal peptide" evidence="8">
    <location>
        <begin position="1"/>
        <end position="20"/>
    </location>
</feature>
<dbReference type="Pfam" id="PF13290">
    <property type="entry name" value="CHB_HEX_C_1"/>
    <property type="match status" value="1"/>
</dbReference>